<keyword evidence="19" id="KW-1185">Reference proteome</keyword>
<protein>
    <recommendedName>
        <fullName evidence="3">histidine kinase</fullName>
        <ecNumber evidence="3">2.7.13.3</ecNumber>
    </recommendedName>
</protein>
<dbReference type="SUPFAM" id="SSF47384">
    <property type="entry name" value="Homodimeric domain of signal transducing histidine kinase"/>
    <property type="match status" value="1"/>
</dbReference>
<evidence type="ECO:0000259" key="17">
    <source>
        <dbReference type="PROSITE" id="PS50113"/>
    </source>
</evidence>
<evidence type="ECO:0000256" key="11">
    <source>
        <dbReference type="ARBA" id="ARBA00023136"/>
    </source>
</evidence>
<feature type="transmembrane region" description="Helical" evidence="13">
    <location>
        <begin position="239"/>
        <end position="261"/>
    </location>
</feature>
<evidence type="ECO:0000256" key="10">
    <source>
        <dbReference type="ARBA" id="ARBA00023012"/>
    </source>
</evidence>
<dbReference type="SMART" id="SM00388">
    <property type="entry name" value="HisKA"/>
    <property type="match status" value="1"/>
</dbReference>
<feature type="modified residue" description="4-aspartylphosphate" evidence="12">
    <location>
        <position position="1393"/>
    </location>
</feature>
<evidence type="ECO:0000256" key="8">
    <source>
        <dbReference type="ARBA" id="ARBA00022777"/>
    </source>
</evidence>
<feature type="transmembrane region" description="Helical" evidence="13">
    <location>
        <begin position="163"/>
        <end position="181"/>
    </location>
</feature>
<evidence type="ECO:0000256" key="7">
    <source>
        <dbReference type="ARBA" id="ARBA00022692"/>
    </source>
</evidence>
<dbReference type="PROSITE" id="PS50109">
    <property type="entry name" value="HIS_KIN"/>
    <property type="match status" value="1"/>
</dbReference>
<feature type="transmembrane region" description="Helical" evidence="13">
    <location>
        <begin position="202"/>
        <end position="233"/>
    </location>
</feature>
<feature type="transmembrane region" description="Helical" evidence="13">
    <location>
        <begin position="127"/>
        <end position="151"/>
    </location>
</feature>
<dbReference type="InterPro" id="IPR036890">
    <property type="entry name" value="HATPase_C_sf"/>
</dbReference>
<keyword evidence="7 13" id="KW-0812">Transmembrane</keyword>
<dbReference type="Gene3D" id="3.30.450.20">
    <property type="entry name" value="PAS domain"/>
    <property type="match status" value="6"/>
</dbReference>
<keyword evidence="4" id="KW-1003">Cell membrane</keyword>
<dbReference type="PROSITE" id="PS50110">
    <property type="entry name" value="RESPONSE_REGULATORY"/>
    <property type="match status" value="1"/>
</dbReference>
<evidence type="ECO:0000256" key="2">
    <source>
        <dbReference type="ARBA" id="ARBA00004651"/>
    </source>
</evidence>
<dbReference type="InterPro" id="IPR000014">
    <property type="entry name" value="PAS"/>
</dbReference>
<evidence type="ECO:0000256" key="1">
    <source>
        <dbReference type="ARBA" id="ARBA00000085"/>
    </source>
</evidence>
<dbReference type="Gene3D" id="1.10.287.130">
    <property type="match status" value="1"/>
</dbReference>
<feature type="domain" description="PAC" evidence="17">
    <location>
        <begin position="780"/>
        <end position="832"/>
    </location>
</feature>
<dbReference type="InterPro" id="IPR003594">
    <property type="entry name" value="HATPase_dom"/>
</dbReference>
<dbReference type="InterPro" id="IPR035965">
    <property type="entry name" value="PAS-like_dom_sf"/>
</dbReference>
<dbReference type="InterPro" id="IPR004358">
    <property type="entry name" value="Sig_transdc_His_kin-like_C"/>
</dbReference>
<accession>A0A975FWF2</accession>
<dbReference type="Pfam" id="PF05231">
    <property type="entry name" value="MASE1"/>
    <property type="match status" value="1"/>
</dbReference>
<feature type="transmembrane region" description="Helical" evidence="13">
    <location>
        <begin position="20"/>
        <end position="40"/>
    </location>
</feature>
<evidence type="ECO:0000256" key="4">
    <source>
        <dbReference type="ARBA" id="ARBA00022475"/>
    </source>
</evidence>
<feature type="domain" description="PAC" evidence="17">
    <location>
        <begin position="652"/>
        <end position="704"/>
    </location>
</feature>
<evidence type="ECO:0000259" key="14">
    <source>
        <dbReference type="PROSITE" id="PS50109"/>
    </source>
</evidence>
<organism evidence="18 19">
    <name type="scientific">Phenylobacterium montanum</name>
    <dbReference type="NCBI Taxonomy" id="2823693"/>
    <lineage>
        <taxon>Bacteria</taxon>
        <taxon>Pseudomonadati</taxon>
        <taxon>Pseudomonadota</taxon>
        <taxon>Alphaproteobacteria</taxon>
        <taxon>Caulobacterales</taxon>
        <taxon>Caulobacteraceae</taxon>
        <taxon>Phenylobacterium</taxon>
    </lineage>
</organism>
<sequence length="1459" mass="158115">MSGGNFLGPAADRPAVARFAGAMGVGLLVFVLAALSLAFLREGGKSAAAWATNAIVLAILLRTRPETWWRPLAFAGLGELLARLVIGDPVALAASRAGCNLVETLTAAAVLWRWAGGPLDLARQKHLALFLGTAALVPALSSLLSSYAPALLPHGVPVDATRWWAPHTLGLMIVTPCLLTLNRDGLRALRERLATPRGSMAAFVWALSLASVNLQNGMPLLFVVPATLVLVAFELELSGTALALMITAGVSVAASAAGFGPTLLVRGDLDLRVLLLQCFLLTLTVSILPVASAIARRRRLEEEQQAGLLQVEAARAETAKAYAYSLLAEELAGVGHWRRDLVTGEIVWSDEMFSIHGLSKAAHAGHIGEEIALYRPEDQRLIREAVATAIETGQPFDLKVQLSRANDAAVRTVAYRCGVERDEAGVARAIFGVTRDITEEETSRQRLEESEARYRLLADSSADVVVKAGLDGAIRYISPSIRQFGYDPAALVGVKLATLLHPDDVKKLNAISKELFTTGKIGALHDRTYRLRKADGDYVWIEGVPTPVYEADGTPRSVISQIRDVSERVAATEALAESEARYRLLADTSSDVVVSSAPDGTIRYISPSIRRFGYGPEALIGLNGGDLVHPDDLDHVRAGILAQIDEPGGLAKECAYRFRKADGDYVWVESAFSPVRDESGGLTAFTSQVRDISERHAAAEALAESEARYRLLADASTDIVLTNDEGGVIRYASPSVRRYGHDPDALVGQRASDVIHPDDYKRVLLSVIAQMNGEDFDPMWDRTYRFRTGDGDYVWVEGAASVIRDEEGGFVSVVSQLRDVSERHAAIEALAVSEARYRLLADSSTDIVVKVDREDRVEYISPSVRRYGYDPETLIGVSGFSLVHPEDLPKLQGIIQELFESGVVDPARDRTHRLRIANGDFVWVEGNPSIIRDEAGTPVAVVSQLRDVSERVAAMAALAESELRHRVVAENTTDVVSRTDSQGRFLYLSPSIADVTGYAAEELLGDTFIPYMHPDDVEGVGDYYRRLNESGGRLGRPLRYRARHKDGRWIWLECNPTLLRDAAGKSREYIDVTRDITRSVRLEAELMAARDAAEKAAAVKAAFVANMSHEIRTPLTAILGFTKLLAERPDLAEKERSYVGRIDVAGRTLLTIVNDVLDFSKLEAGQFEIRPRAASPAELMREALLMFTPQADAKSLGLAFEPQPGLPERLRFDPDRTRQILLNLISNAVKFTDAGSVTLLAAYETETETLDIRVKDTGRGMNRAQQRKLFQRFSQVDASTAGKTGGTGLGLAICKGLAEAMGGGISVVSQPGFGTEFRVQIKATAIGDDIAVEDASPASIEGMRLLLVDDNAANRELARAILTPFGVEITEAADGLDAVAAAQSDIFDAILMDIRMPRLDGPAAAARIRAEEGPSRDAPILAFSADSELTDDEDGFLFDGVVRKPVSPAELIGGLQRCM</sequence>
<dbReference type="InterPro" id="IPR011006">
    <property type="entry name" value="CheY-like_superfamily"/>
</dbReference>
<dbReference type="InterPro" id="IPR001789">
    <property type="entry name" value="Sig_transdc_resp-reg_receiver"/>
</dbReference>
<evidence type="ECO:0000256" key="9">
    <source>
        <dbReference type="ARBA" id="ARBA00022989"/>
    </source>
</evidence>
<dbReference type="PRINTS" id="PR00344">
    <property type="entry name" value="BCTRLSENSOR"/>
</dbReference>
<evidence type="ECO:0000256" key="13">
    <source>
        <dbReference type="SAM" id="Phobius"/>
    </source>
</evidence>
<dbReference type="CDD" id="cd00082">
    <property type="entry name" value="HisKA"/>
    <property type="match status" value="1"/>
</dbReference>
<dbReference type="Pfam" id="PF02518">
    <property type="entry name" value="HATPase_c"/>
    <property type="match status" value="1"/>
</dbReference>
<feature type="domain" description="PAC" evidence="17">
    <location>
        <begin position="525"/>
        <end position="577"/>
    </location>
</feature>
<dbReference type="GO" id="GO:0005886">
    <property type="term" value="C:plasma membrane"/>
    <property type="evidence" value="ECO:0007669"/>
    <property type="project" value="UniProtKB-SubCell"/>
</dbReference>
<dbReference type="InterPro" id="IPR036097">
    <property type="entry name" value="HisK_dim/P_sf"/>
</dbReference>
<dbReference type="InterPro" id="IPR007895">
    <property type="entry name" value="MASE1"/>
</dbReference>
<dbReference type="Gene3D" id="3.30.565.10">
    <property type="entry name" value="Histidine kinase-like ATPase, C-terminal domain"/>
    <property type="match status" value="1"/>
</dbReference>
<dbReference type="InterPro" id="IPR003661">
    <property type="entry name" value="HisK_dim/P_dom"/>
</dbReference>
<keyword evidence="10" id="KW-0902">Two-component regulatory system</keyword>
<dbReference type="Pfam" id="PF00512">
    <property type="entry name" value="HisKA"/>
    <property type="match status" value="1"/>
</dbReference>
<dbReference type="Pfam" id="PF08447">
    <property type="entry name" value="PAS_3"/>
    <property type="match status" value="5"/>
</dbReference>
<evidence type="ECO:0000313" key="19">
    <source>
        <dbReference type="Proteomes" id="UP000676409"/>
    </source>
</evidence>
<dbReference type="InterPro" id="IPR052162">
    <property type="entry name" value="Sensor_kinase/Photoreceptor"/>
</dbReference>
<keyword evidence="8" id="KW-0418">Kinase</keyword>
<dbReference type="PROSITE" id="PS50112">
    <property type="entry name" value="PAS"/>
    <property type="match status" value="3"/>
</dbReference>
<dbReference type="GO" id="GO:0000155">
    <property type="term" value="F:phosphorelay sensor kinase activity"/>
    <property type="evidence" value="ECO:0007669"/>
    <property type="project" value="InterPro"/>
</dbReference>
<dbReference type="SMART" id="SM00091">
    <property type="entry name" value="PAS"/>
    <property type="match status" value="5"/>
</dbReference>
<keyword evidence="6" id="KW-0808">Transferase</keyword>
<dbReference type="SMART" id="SM00387">
    <property type="entry name" value="HATPase_c"/>
    <property type="match status" value="1"/>
</dbReference>
<dbReference type="InterPro" id="IPR005467">
    <property type="entry name" value="His_kinase_dom"/>
</dbReference>
<dbReference type="InterPro" id="IPR000700">
    <property type="entry name" value="PAS-assoc_C"/>
</dbReference>
<keyword evidence="9 13" id="KW-1133">Transmembrane helix</keyword>
<feature type="domain" description="Histidine kinase" evidence="14">
    <location>
        <begin position="1106"/>
        <end position="1325"/>
    </location>
</feature>
<dbReference type="Pfam" id="PF00072">
    <property type="entry name" value="Response_reg"/>
    <property type="match status" value="1"/>
</dbReference>
<feature type="transmembrane region" description="Helical" evidence="13">
    <location>
        <begin position="273"/>
        <end position="295"/>
    </location>
</feature>
<proteinExistence type="predicted"/>
<keyword evidence="11 13" id="KW-0472">Membrane</keyword>
<feature type="domain" description="PAC" evidence="17">
    <location>
        <begin position="1036"/>
        <end position="1088"/>
    </location>
</feature>
<dbReference type="EC" id="2.7.13.3" evidence="3"/>
<dbReference type="CDD" id="cd00130">
    <property type="entry name" value="PAS"/>
    <property type="match status" value="5"/>
</dbReference>
<evidence type="ECO:0000256" key="6">
    <source>
        <dbReference type="ARBA" id="ARBA00022679"/>
    </source>
</evidence>
<dbReference type="KEGG" id="caul:KCG34_14010"/>
<comment type="catalytic activity">
    <reaction evidence="1">
        <text>ATP + protein L-histidine = ADP + protein N-phospho-L-histidine.</text>
        <dbReference type="EC" id="2.7.13.3"/>
    </reaction>
</comment>
<evidence type="ECO:0000256" key="3">
    <source>
        <dbReference type="ARBA" id="ARBA00012438"/>
    </source>
</evidence>
<dbReference type="NCBIfam" id="TIGR00229">
    <property type="entry name" value="sensory_box"/>
    <property type="match status" value="5"/>
</dbReference>
<dbReference type="CDD" id="cd17546">
    <property type="entry name" value="REC_hyHK_CKI1_RcsC-like"/>
    <property type="match status" value="1"/>
</dbReference>
<dbReference type="SMART" id="SM00448">
    <property type="entry name" value="REC"/>
    <property type="match status" value="1"/>
</dbReference>
<dbReference type="SMART" id="SM00086">
    <property type="entry name" value="PAC"/>
    <property type="match status" value="6"/>
</dbReference>
<comment type="subcellular location">
    <subcellularLocation>
        <location evidence="2">Cell membrane</location>
        <topology evidence="2">Multi-pass membrane protein</topology>
    </subcellularLocation>
</comment>
<evidence type="ECO:0000259" key="16">
    <source>
        <dbReference type="PROSITE" id="PS50112"/>
    </source>
</evidence>
<feature type="domain" description="PAS" evidence="16">
    <location>
        <begin position="833"/>
        <end position="902"/>
    </location>
</feature>
<feature type="domain" description="PAC" evidence="17">
    <location>
        <begin position="908"/>
        <end position="960"/>
    </location>
</feature>
<feature type="domain" description="PAS" evidence="16">
    <location>
        <begin position="705"/>
        <end position="774"/>
    </location>
</feature>
<feature type="domain" description="Response regulatory" evidence="15">
    <location>
        <begin position="1344"/>
        <end position="1459"/>
    </location>
</feature>
<dbReference type="SUPFAM" id="SSF55785">
    <property type="entry name" value="PYP-like sensor domain (PAS domain)"/>
    <property type="match status" value="6"/>
</dbReference>
<evidence type="ECO:0000259" key="15">
    <source>
        <dbReference type="PROSITE" id="PS50110"/>
    </source>
</evidence>
<dbReference type="InterPro" id="IPR001610">
    <property type="entry name" value="PAC"/>
</dbReference>
<keyword evidence="5 12" id="KW-0597">Phosphoprotein</keyword>
<dbReference type="PANTHER" id="PTHR43304:SF1">
    <property type="entry name" value="PAC DOMAIN-CONTAINING PROTEIN"/>
    <property type="match status" value="1"/>
</dbReference>
<feature type="domain" description="PAC" evidence="17">
    <location>
        <begin position="396"/>
        <end position="449"/>
    </location>
</feature>
<feature type="domain" description="PAS" evidence="16">
    <location>
        <begin position="961"/>
        <end position="1031"/>
    </location>
</feature>
<dbReference type="FunFam" id="3.30.565.10:FF:000010">
    <property type="entry name" value="Sensor histidine kinase RcsC"/>
    <property type="match status" value="1"/>
</dbReference>
<dbReference type="InterPro" id="IPR013655">
    <property type="entry name" value="PAS_fold_3"/>
</dbReference>
<gene>
    <name evidence="18" type="ORF">KCG34_14010</name>
</gene>
<dbReference type="Gene3D" id="3.40.50.2300">
    <property type="match status" value="1"/>
</dbReference>
<evidence type="ECO:0000256" key="12">
    <source>
        <dbReference type="PROSITE-ProRule" id="PRU00169"/>
    </source>
</evidence>
<dbReference type="SUPFAM" id="SSF55874">
    <property type="entry name" value="ATPase domain of HSP90 chaperone/DNA topoisomerase II/histidine kinase"/>
    <property type="match status" value="1"/>
</dbReference>
<dbReference type="EMBL" id="CP073078">
    <property type="protein sequence ID" value="QUD86214.1"/>
    <property type="molecule type" value="Genomic_DNA"/>
</dbReference>
<evidence type="ECO:0000313" key="18">
    <source>
        <dbReference type="EMBL" id="QUD86214.1"/>
    </source>
</evidence>
<evidence type="ECO:0000256" key="5">
    <source>
        <dbReference type="ARBA" id="ARBA00022553"/>
    </source>
</evidence>
<dbReference type="Proteomes" id="UP000676409">
    <property type="component" value="Chromosome"/>
</dbReference>
<dbReference type="PROSITE" id="PS50113">
    <property type="entry name" value="PAC"/>
    <property type="match status" value="6"/>
</dbReference>
<reference evidence="18" key="1">
    <citation type="submission" date="2021-04" db="EMBL/GenBank/DDBJ databases">
        <title>The complete genome sequence of Caulobacter sp. S6.</title>
        <authorList>
            <person name="Tang Y."/>
            <person name="Ouyang W."/>
            <person name="Liu Q."/>
            <person name="Huang B."/>
            <person name="Guo Z."/>
            <person name="Lei P."/>
        </authorList>
    </citation>
    <scope>NUCLEOTIDE SEQUENCE</scope>
    <source>
        <strain evidence="18">S6</strain>
    </source>
</reference>
<dbReference type="SUPFAM" id="SSF52172">
    <property type="entry name" value="CheY-like"/>
    <property type="match status" value="1"/>
</dbReference>
<dbReference type="PANTHER" id="PTHR43304">
    <property type="entry name" value="PHYTOCHROME-LIKE PROTEIN CPH1"/>
    <property type="match status" value="1"/>
</dbReference>
<name>A0A975FWF2_9CAUL</name>
<dbReference type="RefSeq" id="WP_211936266.1">
    <property type="nucleotide sequence ID" value="NZ_CP073078.1"/>
</dbReference>